<dbReference type="RefSeq" id="WP_255228609.1">
    <property type="nucleotide sequence ID" value="NZ_JAJEKE010000018.1"/>
</dbReference>
<evidence type="ECO:0000313" key="2">
    <source>
        <dbReference type="Proteomes" id="UP001651880"/>
    </source>
</evidence>
<comment type="caution">
    <text evidence="1">The sequence shown here is derived from an EMBL/GenBank/DDBJ whole genome shotgun (WGS) entry which is preliminary data.</text>
</comment>
<dbReference type="Proteomes" id="UP001651880">
    <property type="component" value="Unassembled WGS sequence"/>
</dbReference>
<accession>A0ABT1NIH7</accession>
<organism evidence="1 2">
    <name type="scientific">Lutispora saccharofermentans</name>
    <dbReference type="NCBI Taxonomy" id="3024236"/>
    <lineage>
        <taxon>Bacteria</taxon>
        <taxon>Bacillati</taxon>
        <taxon>Bacillota</taxon>
        <taxon>Clostridia</taxon>
        <taxon>Lutisporales</taxon>
        <taxon>Lutisporaceae</taxon>
        <taxon>Lutispora</taxon>
    </lineage>
</organism>
<reference evidence="1 2" key="1">
    <citation type="submission" date="2021-10" db="EMBL/GenBank/DDBJ databases">
        <title>Lutispora strain m25 sp. nov., a thermophilic, non-spore-forming bacterium isolated from a lab-scale methanogenic bioreactor digesting anaerobic sludge.</title>
        <authorList>
            <person name="El Houari A."/>
            <person name="Mcdonald J."/>
        </authorList>
    </citation>
    <scope>NUCLEOTIDE SEQUENCE [LARGE SCALE GENOMIC DNA]</scope>
    <source>
        <strain evidence="2">m25</strain>
    </source>
</reference>
<name>A0ABT1NIH7_9FIRM</name>
<proteinExistence type="predicted"/>
<keyword evidence="2" id="KW-1185">Reference proteome</keyword>
<evidence type="ECO:0000313" key="1">
    <source>
        <dbReference type="EMBL" id="MCQ1531087.1"/>
    </source>
</evidence>
<gene>
    <name evidence="1" type="ORF">LJD61_16295</name>
</gene>
<dbReference type="EMBL" id="JAJEKE010000018">
    <property type="protein sequence ID" value="MCQ1531087.1"/>
    <property type="molecule type" value="Genomic_DNA"/>
</dbReference>
<protein>
    <submittedName>
        <fullName evidence="1">Uncharacterized protein</fullName>
    </submittedName>
</protein>
<sequence>MVKLLRKCLPYENESLLSFIYRLAKDNDCLPKWLLKEYKLDKAYMDNSINFMDYTENNYLDFCKISINSYSISNNTFNINLKRKKPYYRNSNK</sequence>